<dbReference type="OrthoDB" id="5425486at2759"/>
<proteinExistence type="predicted"/>
<dbReference type="Pfam" id="PF02152">
    <property type="entry name" value="FolB"/>
    <property type="match status" value="1"/>
</dbReference>
<name>A0A0A1T6S4_9HYPO</name>
<dbReference type="Gene3D" id="3.30.1130.10">
    <property type="match status" value="2"/>
</dbReference>
<dbReference type="GO" id="GO:0046656">
    <property type="term" value="P:folic acid biosynthetic process"/>
    <property type="evidence" value="ECO:0007669"/>
    <property type="project" value="UniProtKB-KW"/>
</dbReference>
<keyword evidence="1" id="KW-0289">Folate biosynthesis</keyword>
<accession>A0A0A1T6S4</accession>
<keyword evidence="4" id="KW-1185">Reference proteome</keyword>
<evidence type="ECO:0000313" key="3">
    <source>
        <dbReference type="EMBL" id="CEJ90499.1"/>
    </source>
</evidence>
<dbReference type="EMBL" id="CDHN01000003">
    <property type="protein sequence ID" value="CEJ90499.1"/>
    <property type="molecule type" value="Genomic_DNA"/>
</dbReference>
<sequence>MTSSRLVFSQDLSASVATCTSVVRVKNLRSIITGPHDAWGRSSRPQPFTISASVGFQSSFTSSSSTDHLSEDTVHYGLLAKAILAILNRIAQEPKDRSLRDVLDTVWIDLSGFDTFGVPQQPVGGQPFLNVATISSLEIVADLPKASLLGDGISIATAASFQCINGGVVVSARTQSLKLRELRVPTLIGVNSNERLAKQVVIANLEIDGLDDAGDTFCLLEEVFVKELSQSYFETLEALSMLLAKRITDHLKNTHVAVPNGWQLNMSLEKPIAIPLADASCVELRMKTQSLAD</sequence>
<dbReference type="InterPro" id="IPR043133">
    <property type="entry name" value="GTP-CH-I_C/QueF"/>
</dbReference>
<feature type="domain" description="Dihydroneopterin aldolase/epimerase" evidence="2">
    <location>
        <begin position="177"/>
        <end position="286"/>
    </location>
</feature>
<dbReference type="InterPro" id="IPR006157">
    <property type="entry name" value="FolB_dom"/>
</dbReference>
<evidence type="ECO:0000256" key="1">
    <source>
        <dbReference type="ARBA" id="ARBA00022909"/>
    </source>
</evidence>
<dbReference type="SUPFAM" id="SSF55620">
    <property type="entry name" value="Tetrahydrobiopterin biosynthesis enzymes-like"/>
    <property type="match status" value="1"/>
</dbReference>
<gene>
    <name evidence="3" type="ORF">VHEMI06282</name>
</gene>
<protein>
    <recommendedName>
        <fullName evidence="2">Dihydroneopterin aldolase/epimerase domain-containing protein</fullName>
    </recommendedName>
</protein>
<dbReference type="Proteomes" id="UP000039046">
    <property type="component" value="Unassembled WGS sequence"/>
</dbReference>
<reference evidence="3 4" key="1">
    <citation type="journal article" date="2015" name="Genome Announc.">
        <title>Draft Genome Sequence and Gene Annotation of the Entomopathogenic Fungus Verticillium hemipterigenum.</title>
        <authorList>
            <person name="Horn F."/>
            <person name="Habel A."/>
            <person name="Scharf D.H."/>
            <person name="Dworschak J."/>
            <person name="Brakhage A.A."/>
            <person name="Guthke R."/>
            <person name="Hertweck C."/>
            <person name="Linde J."/>
        </authorList>
    </citation>
    <scope>NUCLEOTIDE SEQUENCE [LARGE SCALE GENOMIC DNA]</scope>
</reference>
<evidence type="ECO:0000313" key="4">
    <source>
        <dbReference type="Proteomes" id="UP000039046"/>
    </source>
</evidence>
<dbReference type="STRING" id="1531966.A0A0A1T6S4"/>
<dbReference type="GO" id="GO:0004150">
    <property type="term" value="F:dihydroneopterin aldolase activity"/>
    <property type="evidence" value="ECO:0007669"/>
    <property type="project" value="InterPro"/>
</dbReference>
<evidence type="ECO:0000259" key="2">
    <source>
        <dbReference type="SMART" id="SM00905"/>
    </source>
</evidence>
<dbReference type="SMART" id="SM00905">
    <property type="entry name" value="FolB"/>
    <property type="match status" value="1"/>
</dbReference>
<dbReference type="AlphaFoldDB" id="A0A0A1T6S4"/>
<organism evidence="3 4">
    <name type="scientific">[Torrubiella] hemipterigena</name>
    <dbReference type="NCBI Taxonomy" id="1531966"/>
    <lineage>
        <taxon>Eukaryota</taxon>
        <taxon>Fungi</taxon>
        <taxon>Dikarya</taxon>
        <taxon>Ascomycota</taxon>
        <taxon>Pezizomycotina</taxon>
        <taxon>Sordariomycetes</taxon>
        <taxon>Hypocreomycetidae</taxon>
        <taxon>Hypocreales</taxon>
        <taxon>Clavicipitaceae</taxon>
        <taxon>Clavicipitaceae incertae sedis</taxon>
        <taxon>'Torrubiella' clade</taxon>
    </lineage>
</organism>
<dbReference type="HOGENOM" id="CLU_062068_0_0_1"/>